<gene>
    <name evidence="2" type="ORF">M972_11360</name>
</gene>
<organism evidence="2 3">
    <name type="scientific">Acetivibrio thermocellus AD2</name>
    <dbReference type="NCBI Taxonomy" id="1138384"/>
    <lineage>
        <taxon>Bacteria</taxon>
        <taxon>Bacillati</taxon>
        <taxon>Bacillota</taxon>
        <taxon>Clostridia</taxon>
        <taxon>Eubacteriales</taxon>
        <taxon>Oscillospiraceae</taxon>
        <taxon>Acetivibrio</taxon>
    </lineage>
</organism>
<dbReference type="GO" id="GO:0046872">
    <property type="term" value="F:metal ion binding"/>
    <property type="evidence" value="ECO:0007669"/>
    <property type="project" value="UniProtKB-KW"/>
</dbReference>
<feature type="binding site" evidence="1">
    <location>
        <position position="222"/>
    </location>
    <ligand>
        <name>Mg(2+)</name>
        <dbReference type="ChEBI" id="CHEBI:18420"/>
        <label>1</label>
    </ligand>
</feature>
<reference evidence="2 3" key="1">
    <citation type="submission" date="2017-09" db="EMBL/GenBank/DDBJ databases">
        <title>Evaluation of Pacific Biosciences Sequencing Technology to Finishing C. thermocellum Genome Sequences.</title>
        <authorList>
            <person name="Brown S."/>
        </authorList>
    </citation>
    <scope>NUCLEOTIDE SEQUENCE [LARGE SCALE GENOMIC DNA]</scope>
    <source>
        <strain evidence="2 3">AD2</strain>
    </source>
</reference>
<dbReference type="Pfam" id="PF03747">
    <property type="entry name" value="ADP_ribosyl_GH"/>
    <property type="match status" value="1"/>
</dbReference>
<feature type="binding site" evidence="1">
    <location>
        <position position="35"/>
    </location>
    <ligand>
        <name>Mg(2+)</name>
        <dbReference type="ChEBI" id="CHEBI:18420"/>
        <label>1</label>
    </ligand>
</feature>
<feature type="binding site" evidence="1">
    <location>
        <position position="219"/>
    </location>
    <ligand>
        <name>Mg(2+)</name>
        <dbReference type="ChEBI" id="CHEBI:18420"/>
        <label>1</label>
    </ligand>
</feature>
<name>A0AB36TEA1_ACETH</name>
<evidence type="ECO:0000313" key="2">
    <source>
        <dbReference type="EMBL" id="PFH01621.1"/>
    </source>
</evidence>
<dbReference type="Proteomes" id="UP000223596">
    <property type="component" value="Unassembled WGS sequence"/>
</dbReference>
<proteinExistence type="predicted"/>
<comment type="cofactor">
    <cofactor evidence="1">
        <name>Mg(2+)</name>
        <dbReference type="ChEBI" id="CHEBI:18420"/>
    </cofactor>
    <text evidence="1">Binds 2 magnesium ions per subunit.</text>
</comment>
<dbReference type="PANTHER" id="PTHR16222">
    <property type="entry name" value="ADP-RIBOSYLGLYCOHYDROLASE"/>
    <property type="match status" value="1"/>
</dbReference>
<sequence>MLGAIAGDIIGSRFEWNNVKTVDFELFSSQSKFTDDTVMTIAIADAILNKEYHKNDAIESTKIYACKLKEYGRKYPDAGYGRMFKQWLSNDELEPYNSYGNGSAMRVSPIGFAFDTLEDVLKEAEASAAATHNHPEGIKGAQAVATAVFLARKGKDKKEIKEFIEKEFGYNLEFRLDDIKPYYKFDSSCQGSVPQAIIAFLESENFEDAIRKAVSIGGDSDTIACIAGGIAQAYYGEIPGHIVDKVRLILDAELKRVLDNFNDKFGIEINKLM</sequence>
<dbReference type="AlphaFoldDB" id="A0AB36TEA1"/>
<comment type="caution">
    <text evidence="2">The sequence shown here is derived from an EMBL/GenBank/DDBJ whole genome shotgun (WGS) entry which is preliminary data.</text>
</comment>
<dbReference type="SUPFAM" id="SSF101478">
    <property type="entry name" value="ADP-ribosylglycohydrolase"/>
    <property type="match status" value="1"/>
</dbReference>
<keyword evidence="1" id="KW-0479">Metal-binding</keyword>
<protein>
    <submittedName>
        <fullName evidence="2">ADP-ribosylglycohydrolase</fullName>
    </submittedName>
</protein>
<dbReference type="InterPro" id="IPR005502">
    <property type="entry name" value="Ribosyl_crysJ1"/>
</dbReference>
<feature type="binding site" evidence="1">
    <location>
        <position position="36"/>
    </location>
    <ligand>
        <name>Mg(2+)</name>
        <dbReference type="ChEBI" id="CHEBI:18420"/>
        <label>1</label>
    </ligand>
</feature>
<accession>A0AB36TEA1</accession>
<keyword evidence="1" id="KW-0460">Magnesium</keyword>
<dbReference type="InterPro" id="IPR036705">
    <property type="entry name" value="Ribosyl_crysJ1_sf"/>
</dbReference>
<evidence type="ECO:0000256" key="1">
    <source>
        <dbReference type="PIRSR" id="PIRSR605502-1"/>
    </source>
</evidence>
<dbReference type="Gene3D" id="1.10.4080.10">
    <property type="entry name" value="ADP-ribosylation/Crystallin J1"/>
    <property type="match status" value="1"/>
</dbReference>
<dbReference type="RefSeq" id="WP_003514378.1">
    <property type="nucleotide sequence ID" value="NZ_CP013828.1"/>
</dbReference>
<evidence type="ECO:0000313" key="3">
    <source>
        <dbReference type="Proteomes" id="UP000223596"/>
    </source>
</evidence>
<dbReference type="InterPro" id="IPR050792">
    <property type="entry name" value="ADP-ribosylglycohydrolase"/>
</dbReference>
<feature type="binding site" evidence="1">
    <location>
        <position position="34"/>
    </location>
    <ligand>
        <name>Mg(2+)</name>
        <dbReference type="ChEBI" id="CHEBI:18420"/>
        <label>1</label>
    </ligand>
</feature>
<dbReference type="PANTHER" id="PTHR16222:SF12">
    <property type="entry name" value="ADP-RIBOSYLGLYCOHYDROLASE-RELATED"/>
    <property type="match status" value="1"/>
</dbReference>
<feature type="binding site" evidence="1">
    <location>
        <position position="221"/>
    </location>
    <ligand>
        <name>Mg(2+)</name>
        <dbReference type="ChEBI" id="CHEBI:18420"/>
        <label>1</label>
    </ligand>
</feature>
<dbReference type="EMBL" id="PDBW01000001">
    <property type="protein sequence ID" value="PFH01621.1"/>
    <property type="molecule type" value="Genomic_DNA"/>
</dbReference>